<dbReference type="InterPro" id="IPR005835">
    <property type="entry name" value="NTP_transferase_dom"/>
</dbReference>
<reference evidence="6" key="1">
    <citation type="submission" date="2017-09" db="EMBL/GenBank/DDBJ databases">
        <title>Depth-based differentiation of microbial function through sediment-hosted aquifers and enrichment of novel symbionts in the deep terrestrial subsurface.</title>
        <authorList>
            <person name="Probst A.J."/>
            <person name="Ladd B."/>
            <person name="Jarett J.K."/>
            <person name="Geller-Mcgrath D.E."/>
            <person name="Sieber C.M.K."/>
            <person name="Emerson J.B."/>
            <person name="Anantharaman K."/>
            <person name="Thomas B.C."/>
            <person name="Malmstrom R."/>
            <person name="Stieglmeier M."/>
            <person name="Klingl A."/>
            <person name="Woyke T."/>
            <person name="Ryan C.M."/>
            <person name="Banfield J.F."/>
        </authorList>
    </citation>
    <scope>NUCLEOTIDE SEQUENCE [LARGE SCALE GENOMIC DNA]</scope>
</reference>
<dbReference type="Gene3D" id="2.160.10.10">
    <property type="entry name" value="Hexapeptide repeat proteins"/>
    <property type="match status" value="1"/>
</dbReference>
<evidence type="ECO:0000256" key="1">
    <source>
        <dbReference type="ARBA" id="ARBA00004514"/>
    </source>
</evidence>
<evidence type="ECO:0000313" key="5">
    <source>
        <dbReference type="EMBL" id="PIZ17050.1"/>
    </source>
</evidence>
<evidence type="ECO:0000313" key="6">
    <source>
        <dbReference type="Proteomes" id="UP000234145"/>
    </source>
</evidence>
<protein>
    <submittedName>
        <fullName evidence="5">Nucleotidyl transferase</fullName>
    </submittedName>
</protein>
<dbReference type="PANTHER" id="PTHR22572">
    <property type="entry name" value="SUGAR-1-PHOSPHATE GUANYL TRANSFERASE"/>
    <property type="match status" value="1"/>
</dbReference>
<sequence>MKAIILLGGKGTRLLPLTTNTPKPLIPLLNHPFIVYQIELLKKYGISEVIFSLGYLSKRIKDFLESKKDWRISTLCVVEEEPLGTAGALKNAENFLKKESFLVLNGDILTSINLANFISFHQERRAKATISLSVVDDPTSYGLVKLDKKGSIEQFLEKPSWAEASGCKTINAGIYIFEPDVLSYIPPKRNFSIERELFPVLLQRREKFFGYVTKNYWLDIGTLEKYKQAHRDILEEKIVFSFLLFRKVENNVWVEGNSRISPRAKLVGPIMIGENCKIADEVEISPFSVIGKNCVIESNANIINSLILDGTKVGRETKMEGCIVGKHCQIENNVLISEGVALGDRSTVKAFSQI</sequence>
<name>A0A2H9PCN0_9BACT</name>
<evidence type="ECO:0000259" key="3">
    <source>
        <dbReference type="Pfam" id="PF00483"/>
    </source>
</evidence>
<dbReference type="Pfam" id="PF25084">
    <property type="entry name" value="LbH_EIF2B"/>
    <property type="match status" value="1"/>
</dbReference>
<keyword evidence="2" id="KW-0963">Cytoplasm</keyword>
<dbReference type="Pfam" id="PF00483">
    <property type="entry name" value="NTP_transferase"/>
    <property type="match status" value="1"/>
</dbReference>
<keyword evidence="5" id="KW-0808">Transferase</keyword>
<accession>A0A2H9PCN0</accession>
<dbReference type="GO" id="GO:0016740">
    <property type="term" value="F:transferase activity"/>
    <property type="evidence" value="ECO:0007669"/>
    <property type="project" value="UniProtKB-KW"/>
</dbReference>
<comment type="caution">
    <text evidence="5">The sequence shown here is derived from an EMBL/GenBank/DDBJ whole genome shotgun (WGS) entry which is preliminary data.</text>
</comment>
<gene>
    <name evidence="5" type="ORF">COY51_01155</name>
</gene>
<proteinExistence type="predicted"/>
<dbReference type="InterPro" id="IPR056764">
    <property type="entry name" value="LbH_EIF2B3/5"/>
</dbReference>
<dbReference type="AlphaFoldDB" id="A0A2H9PCN0"/>
<dbReference type="InterPro" id="IPR050486">
    <property type="entry name" value="Mannose-1P_guanyltransferase"/>
</dbReference>
<organism evidence="5 6">
    <name type="scientific">Candidatus Desantisbacteria bacterium CG_4_10_14_0_8_um_filter_39_17</name>
    <dbReference type="NCBI Taxonomy" id="1974542"/>
    <lineage>
        <taxon>Bacteria</taxon>
        <taxon>Candidatus Desantisiibacteriota</taxon>
    </lineage>
</organism>
<dbReference type="Gene3D" id="3.90.550.10">
    <property type="entry name" value="Spore Coat Polysaccharide Biosynthesis Protein SpsA, Chain A"/>
    <property type="match status" value="1"/>
</dbReference>
<feature type="domain" description="EIF2B subunit epsilon/gamma LbH" evidence="4">
    <location>
        <begin position="250"/>
        <end position="350"/>
    </location>
</feature>
<dbReference type="EMBL" id="PFMS01000025">
    <property type="protein sequence ID" value="PIZ17050.1"/>
    <property type="molecule type" value="Genomic_DNA"/>
</dbReference>
<dbReference type="SUPFAM" id="SSF53448">
    <property type="entry name" value="Nucleotide-diphospho-sugar transferases"/>
    <property type="match status" value="1"/>
</dbReference>
<comment type="subcellular location">
    <subcellularLocation>
        <location evidence="1">Cytoplasm</location>
        <location evidence="1">Cytosol</location>
    </subcellularLocation>
</comment>
<evidence type="ECO:0000259" key="4">
    <source>
        <dbReference type="Pfam" id="PF25084"/>
    </source>
</evidence>
<dbReference type="Proteomes" id="UP000234145">
    <property type="component" value="Unassembled WGS sequence"/>
</dbReference>
<dbReference type="InterPro" id="IPR029044">
    <property type="entry name" value="Nucleotide-diphossugar_trans"/>
</dbReference>
<evidence type="ECO:0000256" key="2">
    <source>
        <dbReference type="ARBA" id="ARBA00022490"/>
    </source>
</evidence>
<feature type="domain" description="Nucleotidyl transferase" evidence="3">
    <location>
        <begin position="2"/>
        <end position="235"/>
    </location>
</feature>
<dbReference type="CDD" id="cd04181">
    <property type="entry name" value="NTP_transferase"/>
    <property type="match status" value="1"/>
</dbReference>